<dbReference type="OrthoDB" id="9794834at2"/>
<feature type="domain" description="IrrE N-terminal-like" evidence="1">
    <location>
        <begin position="67"/>
        <end position="170"/>
    </location>
</feature>
<keyword evidence="3" id="KW-1185">Reference proteome</keyword>
<dbReference type="Gene3D" id="1.10.10.2910">
    <property type="match status" value="1"/>
</dbReference>
<dbReference type="InterPro" id="IPR010359">
    <property type="entry name" value="IrrE_HExxH"/>
</dbReference>
<proteinExistence type="predicted"/>
<name>A0A4R3N4A4_9GAMM</name>
<comment type="caution">
    <text evidence="2">The sequence shown here is derived from an EMBL/GenBank/DDBJ whole genome shotgun (WGS) entry which is preliminary data.</text>
</comment>
<dbReference type="AlphaFoldDB" id="A0A4R3N4A4"/>
<evidence type="ECO:0000259" key="1">
    <source>
        <dbReference type="Pfam" id="PF06114"/>
    </source>
</evidence>
<dbReference type="EMBL" id="SMAO01000004">
    <property type="protein sequence ID" value="TCT21549.1"/>
    <property type="molecule type" value="Genomic_DNA"/>
</dbReference>
<evidence type="ECO:0000313" key="2">
    <source>
        <dbReference type="EMBL" id="TCT21549.1"/>
    </source>
</evidence>
<protein>
    <submittedName>
        <fullName evidence="2">Uncharacterized protein DUF955</fullName>
    </submittedName>
</protein>
<dbReference type="Proteomes" id="UP000295717">
    <property type="component" value="Unassembled WGS sequence"/>
</dbReference>
<accession>A0A4R3N4A4</accession>
<organism evidence="2 3">
    <name type="scientific">Thiobaca trueperi</name>
    <dbReference type="NCBI Taxonomy" id="127458"/>
    <lineage>
        <taxon>Bacteria</taxon>
        <taxon>Pseudomonadati</taxon>
        <taxon>Pseudomonadota</taxon>
        <taxon>Gammaproteobacteria</taxon>
        <taxon>Chromatiales</taxon>
        <taxon>Chromatiaceae</taxon>
        <taxon>Thiobaca</taxon>
    </lineage>
</organism>
<dbReference type="InterPro" id="IPR052345">
    <property type="entry name" value="Rad_response_metalloprotease"/>
</dbReference>
<gene>
    <name evidence="2" type="ORF">EDC35_104409</name>
</gene>
<dbReference type="Pfam" id="PF06114">
    <property type="entry name" value="Peptidase_M78"/>
    <property type="match status" value="1"/>
</dbReference>
<evidence type="ECO:0000313" key="3">
    <source>
        <dbReference type="Proteomes" id="UP000295717"/>
    </source>
</evidence>
<dbReference type="PANTHER" id="PTHR43236">
    <property type="entry name" value="ANTITOXIN HIGA1"/>
    <property type="match status" value="1"/>
</dbReference>
<dbReference type="PANTHER" id="PTHR43236:SF2">
    <property type="entry name" value="BLL0069 PROTEIN"/>
    <property type="match status" value="1"/>
</dbReference>
<reference evidence="2 3" key="1">
    <citation type="submission" date="2019-03" db="EMBL/GenBank/DDBJ databases">
        <title>Genomic Encyclopedia of Type Strains, Phase IV (KMG-IV): sequencing the most valuable type-strain genomes for metagenomic binning, comparative biology and taxonomic classification.</title>
        <authorList>
            <person name="Goeker M."/>
        </authorList>
    </citation>
    <scope>NUCLEOTIDE SEQUENCE [LARGE SCALE GENOMIC DNA]</scope>
    <source>
        <strain evidence="2 3">DSM 13587</strain>
    </source>
</reference>
<sequence>MAQERGDVGIAVDVAANFARRLVAKYKLSPPIDVESLVRRYAELIFAHIPFDGADGISLNLKVIGKTTRVIVNQNMPPIRQRFTMAHELGHVIIPWHVGTIIDHVNPEEAQESSHYWKVEAEANVFAAELLMPTDYVEDVLSNVRDLAEANRLLASECQVSPVASAKRLTSFAPENVVYAYERNGVTEFSGRTEGTIANALSWGNDFPSAPFDYAESHFTAILNGGHIHWWVLPGEMHFDVDDGRTWREILSSIAEDIGVPSSNVEKFKASVNGVVAYANGACKRNGRHTVDAVVSAGIQRFKDRDGYEQFVDNKDFHSFLVKKAQELVGK</sequence>